<feature type="signal peptide" evidence="2">
    <location>
        <begin position="1"/>
        <end position="21"/>
    </location>
</feature>
<keyword evidence="1" id="KW-1133">Transmembrane helix</keyword>
<dbReference type="EMBL" id="JAJTWU010000003">
    <property type="protein sequence ID" value="MCE4554494.1"/>
    <property type="molecule type" value="Genomic_DNA"/>
</dbReference>
<proteinExistence type="predicted"/>
<dbReference type="RefSeq" id="WP_233371438.1">
    <property type="nucleotide sequence ID" value="NZ_JAJTWU010000003.1"/>
</dbReference>
<evidence type="ECO:0000256" key="1">
    <source>
        <dbReference type="SAM" id="Phobius"/>
    </source>
</evidence>
<evidence type="ECO:0000256" key="2">
    <source>
        <dbReference type="SAM" id="SignalP"/>
    </source>
</evidence>
<name>A0ABS8XP07_9BURK</name>
<keyword evidence="1" id="KW-0812">Transmembrane</keyword>
<keyword evidence="2" id="KW-0732">Signal</keyword>
<keyword evidence="1" id="KW-0472">Membrane</keyword>
<feature type="transmembrane region" description="Helical" evidence="1">
    <location>
        <begin position="77"/>
        <end position="96"/>
    </location>
</feature>
<evidence type="ECO:0000313" key="3">
    <source>
        <dbReference type="EMBL" id="MCE4554494.1"/>
    </source>
</evidence>
<evidence type="ECO:0000313" key="4">
    <source>
        <dbReference type="Proteomes" id="UP001200741"/>
    </source>
</evidence>
<feature type="transmembrane region" description="Helical" evidence="1">
    <location>
        <begin position="49"/>
        <end position="65"/>
    </location>
</feature>
<gene>
    <name evidence="3" type="ORF">LXT13_08555</name>
</gene>
<sequence length="366" mass="39061">MKIPLLPLAALFLFTPGLALAKKAASSAPAASAPVAASAAQSAQQESNVLMLLAALGVGALVLWFGSKIVWFFIRRLVAVALAPFSALIPAPTVLYSNAPAEAPTNFAKQLANLRFGPGRHQLYLHFGNASHRTRFDTRLDEMGARSGNSYFLSPKKLAKVFAKAVTSSSPGIIGTHMAVIRFRRGYLGLFGKLRSEYQHWAGLDHEIYLFAGGTAVELDEIAADVNRTLMRMAQQGIFPINNPPQVSWGETATINSRADLVTAAHSGLVQVMDWTKVTRSAKAIGDSEISSAVAAGVLPTAMTLDSLVRHAQIEVPGFDPASTVFDEYPLGHVNPTTGLPMLPNAPVDVHGTMFMVENAVDHHAG</sequence>
<organism evidence="3 4">
    <name type="scientific">Pelomonas cellulosilytica</name>
    <dbReference type="NCBI Taxonomy" id="2906762"/>
    <lineage>
        <taxon>Bacteria</taxon>
        <taxon>Pseudomonadati</taxon>
        <taxon>Pseudomonadota</taxon>
        <taxon>Betaproteobacteria</taxon>
        <taxon>Burkholderiales</taxon>
        <taxon>Sphaerotilaceae</taxon>
        <taxon>Roseateles</taxon>
    </lineage>
</organism>
<accession>A0ABS8XP07</accession>
<reference evidence="3 4" key="1">
    <citation type="submission" date="2021-12" db="EMBL/GenBank/DDBJ databases">
        <title>Genome seq of P8.</title>
        <authorList>
            <person name="Seo T."/>
        </authorList>
    </citation>
    <scope>NUCLEOTIDE SEQUENCE [LARGE SCALE GENOMIC DNA]</scope>
    <source>
        <strain evidence="3 4">P8</strain>
    </source>
</reference>
<comment type="caution">
    <text evidence="3">The sequence shown here is derived from an EMBL/GenBank/DDBJ whole genome shotgun (WGS) entry which is preliminary data.</text>
</comment>
<dbReference type="Proteomes" id="UP001200741">
    <property type="component" value="Unassembled WGS sequence"/>
</dbReference>
<protein>
    <submittedName>
        <fullName evidence="3">Uncharacterized protein</fullName>
    </submittedName>
</protein>
<keyword evidence="4" id="KW-1185">Reference proteome</keyword>
<feature type="chain" id="PRO_5046899337" evidence="2">
    <location>
        <begin position="22"/>
        <end position="366"/>
    </location>
</feature>